<dbReference type="Pfam" id="PF00078">
    <property type="entry name" value="RVT_1"/>
    <property type="match status" value="1"/>
</dbReference>
<evidence type="ECO:0000313" key="11">
    <source>
        <dbReference type="Proteomes" id="UP000719412"/>
    </source>
</evidence>
<dbReference type="GO" id="GO:0006189">
    <property type="term" value="P:'de novo' IMP biosynthetic process"/>
    <property type="evidence" value="ECO:0007669"/>
    <property type="project" value="UniProtKB-UniPathway"/>
</dbReference>
<dbReference type="Gene3D" id="3.40.50.1970">
    <property type="match status" value="1"/>
</dbReference>
<dbReference type="InterPro" id="IPR000031">
    <property type="entry name" value="PurE_dom"/>
</dbReference>
<keyword evidence="7" id="KW-0067">ATP-binding</keyword>
<dbReference type="CDD" id="cd01650">
    <property type="entry name" value="RT_nLTR_like"/>
    <property type="match status" value="1"/>
</dbReference>
<reference evidence="10" key="2">
    <citation type="submission" date="2021-08" db="EMBL/GenBank/DDBJ databases">
        <authorList>
            <person name="Eriksson T."/>
        </authorList>
    </citation>
    <scope>NUCLEOTIDE SEQUENCE</scope>
    <source>
        <strain evidence="10">Stoneville</strain>
        <tissue evidence="10">Whole head</tissue>
    </source>
</reference>
<dbReference type="Gene3D" id="3.30.200.20">
    <property type="entry name" value="Phosphorylase Kinase, domain 1"/>
    <property type="match status" value="1"/>
</dbReference>
<sequence length="934" mass="107038">MLLGEYKLGPLIIEGKTKQVYELPGSPDLCILLNTDRITAGDGVQAHDLAGKAALSNKTNRKVFEILNAVGVKTSFVKSATDVAFVSKRCEMIPIEWVTRRLASGSFVQRHPRVPEGYRFYPPKHETFFKDDANDNPQWSTEEIIAAKFKVNGLEIGGATGLRGTFPGHPRPFHLTFTDIPTLIHPWAPFPDGTRTRADLAVVVERVSLFLPPPYRPTEVDIMTRTSILVFEVLEKVWATRNCALVDMKIEFGVDTTGEILIADVIDSDSWCLWPSGDKRLAVDKQVYRNLTTVTASDLDTVKRNFEWVVDQLDHIIPPNDHLIVILMESPSDKEYCKNIEKYCQQLGLNTELRVTSAHKGTEETIKIVRYYESLPVKVVFIAVAGRSNGLGPVISGNSPMPVINCPPLKADNVDRDVWSSLNVPSGSECSTVVYPEVAAMNAGNIVALFDYIVWSKLRVKQLDNYVEEITREELEQQLRKLKRKKAPGRDGIQNESWIYGTEREVDRLLEIMNGVWKGEGFPQEWKEGIICPIYKKGEKDTASNYRGITLLNTAYKVYAMIVEERLMKEMNERGVLPDGQAGFRKDLKAAFDNVERDLLWEYLRKKRINEHLVTKIEEIYEETISRVRVDGRVSECFKTYKGVRQGCPLSPSLFAAFIGDIEEMFRKGQAGRVVVGKEKVWSLAYADDLVVLAREEKGMKEMLGSMEKYMRRKKLTVNVEKSKMMVFRKGGGRRKINEWRWEKDKIEEVKEFKYLGYVMNERNTAPAHVRELVKKANKIIGAVWGIRERKFGHDFRRRIMMFDNLVKSVMMYGAEIWGWREQEGLEGVQGKYLKWVLGVDRETPGYIVMEETKRDGIRIEAGKRAIRFEERLIERGECRILQECLKEKKKEIGKGVWKEREAYFERNGETEMCKCRKEERELGNLGTMGSMKK</sequence>
<evidence type="ECO:0000256" key="3">
    <source>
        <dbReference type="ARBA" id="ARBA00011020"/>
    </source>
</evidence>
<dbReference type="SUPFAM" id="SSF56672">
    <property type="entry name" value="DNA/RNA polymerases"/>
    <property type="match status" value="1"/>
</dbReference>
<name>A0A8J6HLQ1_TENMO</name>
<dbReference type="UniPathway" id="UPA00074">
    <property type="reaction ID" value="UER00130"/>
</dbReference>
<dbReference type="SMART" id="SM01001">
    <property type="entry name" value="AIRC"/>
    <property type="match status" value="1"/>
</dbReference>
<organism evidence="10 11">
    <name type="scientific">Tenebrio molitor</name>
    <name type="common">Yellow mealworm beetle</name>
    <dbReference type="NCBI Taxonomy" id="7067"/>
    <lineage>
        <taxon>Eukaryota</taxon>
        <taxon>Metazoa</taxon>
        <taxon>Ecdysozoa</taxon>
        <taxon>Arthropoda</taxon>
        <taxon>Hexapoda</taxon>
        <taxon>Insecta</taxon>
        <taxon>Pterygota</taxon>
        <taxon>Neoptera</taxon>
        <taxon>Endopterygota</taxon>
        <taxon>Coleoptera</taxon>
        <taxon>Polyphaga</taxon>
        <taxon>Cucujiformia</taxon>
        <taxon>Tenebrionidae</taxon>
        <taxon>Tenebrio</taxon>
    </lineage>
</organism>
<dbReference type="AlphaFoldDB" id="A0A8J6HLQ1"/>
<dbReference type="PANTHER" id="PTHR43599">
    <property type="entry name" value="MULTIFUNCTIONAL PROTEIN ADE2"/>
    <property type="match status" value="1"/>
</dbReference>
<dbReference type="EMBL" id="JABDTM020020691">
    <property type="protein sequence ID" value="KAH0816930.1"/>
    <property type="molecule type" value="Genomic_DNA"/>
</dbReference>
<evidence type="ECO:0000259" key="9">
    <source>
        <dbReference type="PROSITE" id="PS50878"/>
    </source>
</evidence>
<comment type="caution">
    <text evidence="10">The sequence shown here is derived from an EMBL/GenBank/DDBJ whole genome shotgun (WGS) entry which is preliminary data.</text>
</comment>
<dbReference type="PROSITE" id="PS50878">
    <property type="entry name" value="RT_POL"/>
    <property type="match status" value="1"/>
</dbReference>
<dbReference type="PROSITE" id="PS01058">
    <property type="entry name" value="SAICAR_SYNTHETASE_2"/>
    <property type="match status" value="1"/>
</dbReference>
<dbReference type="Pfam" id="PF01259">
    <property type="entry name" value="SAICAR_synt"/>
    <property type="match status" value="2"/>
</dbReference>
<comment type="similarity">
    <text evidence="3">In the N-terminal section; belongs to the SAICAR synthetase family.</text>
</comment>
<evidence type="ECO:0000256" key="5">
    <source>
        <dbReference type="ARBA" id="ARBA00022741"/>
    </source>
</evidence>
<dbReference type="PANTHER" id="PTHR43599:SF3">
    <property type="entry name" value="SI:DKEY-6E2.2"/>
    <property type="match status" value="1"/>
</dbReference>
<evidence type="ECO:0000256" key="2">
    <source>
        <dbReference type="ARBA" id="ARBA00004747"/>
    </source>
</evidence>
<comment type="pathway">
    <text evidence="1">Purine metabolism; IMP biosynthesis via de novo pathway; 5-amino-1-(5-phospho-D-ribosyl)imidazole-4-carboxamide from 5-amino-1-(5-phospho-D-ribosyl)imidazole-4-carboxylate: step 1/2.</text>
</comment>
<dbReference type="Gene3D" id="3.30.70.270">
    <property type="match status" value="1"/>
</dbReference>
<dbReference type="CDD" id="cd01416">
    <property type="entry name" value="SAICAR_synt_Ade5"/>
    <property type="match status" value="1"/>
</dbReference>
<dbReference type="GO" id="GO:0005829">
    <property type="term" value="C:cytosol"/>
    <property type="evidence" value="ECO:0007669"/>
    <property type="project" value="TreeGrafter"/>
</dbReference>
<evidence type="ECO:0000256" key="4">
    <source>
        <dbReference type="ARBA" id="ARBA00022598"/>
    </source>
</evidence>
<dbReference type="InterPro" id="IPR028923">
    <property type="entry name" value="SAICAR_synt/ADE2_N"/>
</dbReference>
<dbReference type="SUPFAM" id="SSF56104">
    <property type="entry name" value="SAICAR synthase-like"/>
    <property type="match status" value="2"/>
</dbReference>
<accession>A0A8J6HLQ1</accession>
<evidence type="ECO:0000256" key="1">
    <source>
        <dbReference type="ARBA" id="ARBA00004672"/>
    </source>
</evidence>
<reference evidence="10" key="1">
    <citation type="journal article" date="2020" name="J Insects Food Feed">
        <title>The yellow mealworm (Tenebrio molitor) genome: a resource for the emerging insects as food and feed industry.</title>
        <authorList>
            <person name="Eriksson T."/>
            <person name="Andere A."/>
            <person name="Kelstrup H."/>
            <person name="Emery V."/>
            <person name="Picard C."/>
        </authorList>
    </citation>
    <scope>NUCLEOTIDE SEQUENCE</scope>
    <source>
        <strain evidence="10">Stoneville</strain>
        <tissue evidence="10">Whole head</tissue>
    </source>
</reference>
<dbReference type="GO" id="GO:0005524">
    <property type="term" value="F:ATP binding"/>
    <property type="evidence" value="ECO:0007669"/>
    <property type="project" value="UniProtKB-KW"/>
</dbReference>
<dbReference type="SUPFAM" id="SSF52255">
    <property type="entry name" value="N5-CAIR mutase (phosphoribosylaminoimidazole carboxylase, PurE)"/>
    <property type="match status" value="1"/>
</dbReference>
<dbReference type="InterPro" id="IPR043128">
    <property type="entry name" value="Rev_trsase/Diguanyl_cyclase"/>
</dbReference>
<dbReference type="InterPro" id="IPR050089">
    <property type="entry name" value="SAICAR_synthetase"/>
</dbReference>
<keyword evidence="8" id="KW-0511">Multifunctional enzyme</keyword>
<evidence type="ECO:0000256" key="6">
    <source>
        <dbReference type="ARBA" id="ARBA00022755"/>
    </source>
</evidence>
<keyword evidence="11" id="KW-1185">Reference proteome</keyword>
<keyword evidence="5" id="KW-0547">Nucleotide-binding</keyword>
<dbReference type="Gene3D" id="3.30.470.20">
    <property type="entry name" value="ATP-grasp fold, B domain"/>
    <property type="match status" value="2"/>
</dbReference>
<gene>
    <name evidence="10" type="ORF">GEV33_005861</name>
</gene>
<feature type="domain" description="Reverse transcriptase" evidence="9">
    <location>
        <begin position="515"/>
        <end position="760"/>
    </location>
</feature>
<dbReference type="Pfam" id="PF00731">
    <property type="entry name" value="AIRC"/>
    <property type="match status" value="1"/>
</dbReference>
<evidence type="ECO:0000313" key="10">
    <source>
        <dbReference type="EMBL" id="KAH0816930.1"/>
    </source>
</evidence>
<dbReference type="InterPro" id="IPR043502">
    <property type="entry name" value="DNA/RNA_pol_sf"/>
</dbReference>
<proteinExistence type="inferred from homology"/>
<keyword evidence="6" id="KW-0658">Purine biosynthesis</keyword>
<evidence type="ECO:0000256" key="8">
    <source>
        <dbReference type="ARBA" id="ARBA00023268"/>
    </source>
</evidence>
<keyword evidence="4" id="KW-0436">Ligase</keyword>
<dbReference type="InterPro" id="IPR018236">
    <property type="entry name" value="SAICAR_synthetase_CS"/>
</dbReference>
<evidence type="ECO:0000256" key="7">
    <source>
        <dbReference type="ARBA" id="ARBA00022840"/>
    </source>
</evidence>
<dbReference type="GO" id="GO:0004639">
    <property type="term" value="F:phosphoribosylaminoimidazolesuccinocarboxamide synthase activity"/>
    <property type="evidence" value="ECO:0007669"/>
    <property type="project" value="InterPro"/>
</dbReference>
<dbReference type="InterPro" id="IPR000477">
    <property type="entry name" value="RT_dom"/>
</dbReference>
<dbReference type="FunFam" id="3.30.200.20:FF:000183">
    <property type="entry name" value="Probable multifunctional protein ADE2"/>
    <property type="match status" value="1"/>
</dbReference>
<protein>
    <recommendedName>
        <fullName evidence="9">Reverse transcriptase domain-containing protein</fullName>
    </recommendedName>
</protein>
<dbReference type="PROSITE" id="PS01057">
    <property type="entry name" value="SAICAR_SYNTHETASE_1"/>
    <property type="match status" value="1"/>
</dbReference>
<dbReference type="Proteomes" id="UP000719412">
    <property type="component" value="Unassembled WGS sequence"/>
</dbReference>
<comment type="pathway">
    <text evidence="2">Purine metabolism; IMP biosynthesis via de novo pathway; 5-amino-1-(5-phospho-D-ribosyl)imidazole-4-carboxylate from 5-amino-1-(5-phospho-D-ribosyl)imidazole (carboxylase route): step 1/1.</text>
</comment>
<dbReference type="GO" id="GO:0071897">
    <property type="term" value="P:DNA biosynthetic process"/>
    <property type="evidence" value="ECO:0007669"/>
    <property type="project" value="UniProtKB-ARBA"/>
</dbReference>